<feature type="transmembrane region" description="Helical" evidence="6">
    <location>
        <begin position="143"/>
        <end position="164"/>
    </location>
</feature>
<dbReference type="GeneID" id="71766242"/>
<evidence type="ECO:0000313" key="8">
    <source>
        <dbReference type="Proteomes" id="UP000189229"/>
    </source>
</evidence>
<keyword evidence="3 6" id="KW-0812">Transmembrane</keyword>
<evidence type="ECO:0000256" key="1">
    <source>
        <dbReference type="ARBA" id="ARBA00004651"/>
    </source>
</evidence>
<sequence>MFSVGKSAPAVMRELRGWVRDATPAVVLSLLPAGLLGPLTSSLSTSPRPQLHLAIGIGVRALTMAATMIAAFSGAPVGWVLALAAVDSAMSAAVRPLHGALAVRLADTAAEAAAANAVTGLIISGSALAGPALAGLALRQMGIGWAFGFPAATFAVGAVTALLIRVPHADNAQGGGSRPSRGSAQSQLRALGAGFRAIAASRPASAATILFVVNVTVLGVWLVAAPRWPRNAWGWAGPASPR</sequence>
<gene>
    <name evidence="7" type="ORF">BZL30_7924</name>
</gene>
<keyword evidence="5 6" id="KW-0472">Membrane</keyword>
<dbReference type="EMBL" id="MVBM01000008">
    <property type="protein sequence ID" value="OOK67348.1"/>
    <property type="molecule type" value="Genomic_DNA"/>
</dbReference>
<dbReference type="Proteomes" id="UP000189229">
    <property type="component" value="Unassembled WGS sequence"/>
</dbReference>
<reference evidence="7 8" key="1">
    <citation type="submission" date="2017-02" db="EMBL/GenBank/DDBJ databases">
        <title>Complete genome sequences of Mycobacterium kansasii strains isolated from rhesus macaques.</title>
        <authorList>
            <person name="Panda A."/>
            <person name="Nagaraj S."/>
            <person name="Zhao X."/>
            <person name="Tettelin H."/>
            <person name="Detolla L.J."/>
        </authorList>
    </citation>
    <scope>NUCLEOTIDE SEQUENCE [LARGE SCALE GENOMIC DNA]</scope>
    <source>
        <strain evidence="7 8">11-3813</strain>
    </source>
</reference>
<accession>A0A1V3WKQ5</accession>
<dbReference type="GO" id="GO:0005886">
    <property type="term" value="C:plasma membrane"/>
    <property type="evidence" value="ECO:0007669"/>
    <property type="project" value="UniProtKB-SubCell"/>
</dbReference>
<organism evidence="7 8">
    <name type="scientific">Mycobacterium kansasii</name>
    <dbReference type="NCBI Taxonomy" id="1768"/>
    <lineage>
        <taxon>Bacteria</taxon>
        <taxon>Bacillati</taxon>
        <taxon>Actinomycetota</taxon>
        <taxon>Actinomycetes</taxon>
        <taxon>Mycobacteriales</taxon>
        <taxon>Mycobacteriaceae</taxon>
        <taxon>Mycobacterium</taxon>
    </lineage>
</organism>
<evidence type="ECO:0008006" key="9">
    <source>
        <dbReference type="Google" id="ProtNLM"/>
    </source>
</evidence>
<evidence type="ECO:0000313" key="7">
    <source>
        <dbReference type="EMBL" id="OOK67348.1"/>
    </source>
</evidence>
<dbReference type="InterPro" id="IPR036259">
    <property type="entry name" value="MFS_trans_sf"/>
</dbReference>
<dbReference type="RefSeq" id="WP_051480499.1">
    <property type="nucleotide sequence ID" value="NZ_BLYZ01000003.1"/>
</dbReference>
<feature type="transmembrane region" description="Helical" evidence="6">
    <location>
        <begin position="114"/>
        <end position="137"/>
    </location>
</feature>
<evidence type="ECO:0000256" key="4">
    <source>
        <dbReference type="ARBA" id="ARBA00022989"/>
    </source>
</evidence>
<comment type="caution">
    <text evidence="7">The sequence shown here is derived from an EMBL/GenBank/DDBJ whole genome shotgun (WGS) entry which is preliminary data.</text>
</comment>
<evidence type="ECO:0000256" key="5">
    <source>
        <dbReference type="ARBA" id="ARBA00023136"/>
    </source>
</evidence>
<keyword evidence="4 6" id="KW-1133">Transmembrane helix</keyword>
<name>A0A1V3WKQ5_MYCKA</name>
<evidence type="ECO:0000256" key="3">
    <source>
        <dbReference type="ARBA" id="ARBA00022692"/>
    </source>
</evidence>
<dbReference type="Gene3D" id="1.20.1250.20">
    <property type="entry name" value="MFS general substrate transporter like domains"/>
    <property type="match status" value="1"/>
</dbReference>
<dbReference type="SUPFAM" id="SSF103473">
    <property type="entry name" value="MFS general substrate transporter"/>
    <property type="match status" value="1"/>
</dbReference>
<proteinExistence type="predicted"/>
<comment type="subcellular location">
    <subcellularLocation>
        <location evidence="1">Cell membrane</location>
        <topology evidence="1">Multi-pass membrane protein</topology>
    </subcellularLocation>
</comment>
<evidence type="ECO:0000256" key="2">
    <source>
        <dbReference type="ARBA" id="ARBA00022475"/>
    </source>
</evidence>
<feature type="transmembrane region" description="Helical" evidence="6">
    <location>
        <begin position="204"/>
        <end position="224"/>
    </location>
</feature>
<keyword evidence="2" id="KW-1003">Cell membrane</keyword>
<dbReference type="AlphaFoldDB" id="A0A1V3WKQ5"/>
<dbReference type="PANTHER" id="PTHR23513">
    <property type="entry name" value="INTEGRAL MEMBRANE EFFLUX PROTEIN-RELATED"/>
    <property type="match status" value="1"/>
</dbReference>
<protein>
    <recommendedName>
        <fullName evidence="9">Major Facilitator Superfamily protein</fullName>
    </recommendedName>
</protein>
<evidence type="ECO:0000256" key="6">
    <source>
        <dbReference type="SAM" id="Phobius"/>
    </source>
</evidence>
<dbReference type="PANTHER" id="PTHR23513:SF11">
    <property type="entry name" value="STAPHYLOFERRIN A TRANSPORTER"/>
    <property type="match status" value="1"/>
</dbReference>